<proteinExistence type="inferred from homology"/>
<dbReference type="GO" id="GO:0016620">
    <property type="term" value="F:oxidoreductase activity, acting on the aldehyde or oxo group of donors, NAD or NADP as acceptor"/>
    <property type="evidence" value="ECO:0007669"/>
    <property type="project" value="InterPro"/>
</dbReference>
<evidence type="ECO:0000256" key="1">
    <source>
        <dbReference type="ARBA" id="ARBA00009986"/>
    </source>
</evidence>
<comment type="caution">
    <text evidence="6">The sequence shown here is derived from an EMBL/GenBank/DDBJ whole genome shotgun (WGS) entry which is preliminary data.</text>
</comment>
<dbReference type="Pfam" id="PF00171">
    <property type="entry name" value="Aldedh"/>
    <property type="match status" value="1"/>
</dbReference>
<dbReference type="Gene3D" id="3.40.309.10">
    <property type="entry name" value="Aldehyde Dehydrogenase, Chain A, domain 2"/>
    <property type="match status" value="1"/>
</dbReference>
<dbReference type="InterPro" id="IPR016163">
    <property type="entry name" value="Ald_DH_C"/>
</dbReference>
<evidence type="ECO:0000256" key="4">
    <source>
        <dbReference type="RuleBase" id="RU003345"/>
    </source>
</evidence>
<dbReference type="InterPro" id="IPR016161">
    <property type="entry name" value="Ald_DH/histidinol_DH"/>
</dbReference>
<dbReference type="Gene3D" id="3.40.605.10">
    <property type="entry name" value="Aldehyde Dehydrogenase, Chain A, domain 1"/>
    <property type="match status" value="1"/>
</dbReference>
<gene>
    <name evidence="6" type="ORF">FXB40_04820</name>
</gene>
<dbReference type="EMBL" id="VSSS01000010">
    <property type="protein sequence ID" value="TYL98868.1"/>
    <property type="molecule type" value="Genomic_DNA"/>
</dbReference>
<dbReference type="PANTHER" id="PTHR11699">
    <property type="entry name" value="ALDEHYDE DEHYDROGENASE-RELATED"/>
    <property type="match status" value="1"/>
</dbReference>
<dbReference type="InterPro" id="IPR015590">
    <property type="entry name" value="Aldehyde_DH_dom"/>
</dbReference>
<keyword evidence="7" id="KW-1185">Reference proteome</keyword>
<dbReference type="CDD" id="cd07106">
    <property type="entry name" value="ALDH_AldA-AAD23400"/>
    <property type="match status" value="1"/>
</dbReference>
<sequence>MRDLHNLSGGKHVRGSSAYSVFNPATLEIVGRAPLSTAFDLDDAVTAATAVLKGQWSRDEALRREALANCADILDRHVDELARLLSLEQGKPVVSAAGEVRIASRICRHYAARTTRPEIIRDTNADRVTVLRAPVGVVGLIVPWNFPITILFMKLGPALWSGNTVIIKPAPTTPLTTLRLAELFSSALPAGVLNTITGEGDIGEALVAHPGIAKISFTGSTTTGRRVMQSAASTLKRLTLELGGNDAAIVLEDADPDLVAPRLFASAFTNAGQLCAAVKRLYVHRRVYPQLVEKLQRLARETRVGVGAAATTQMGPVNNRMQFDRIRGLVDEARAAGANVCDDGDALPDLPGYFLRPAIVTGLAADARLVVEEQFGPVLPVLPFTETEEAIAQANASEFGLGGSVWSNDPQRAIDVAARLEAGSLYVNSHAIPPDPEIPFGGIKASGFGYELGDWGIDEFSIRRVMRVEHPAGAKA</sequence>
<evidence type="ECO:0000256" key="2">
    <source>
        <dbReference type="ARBA" id="ARBA00023002"/>
    </source>
</evidence>
<dbReference type="AlphaFoldDB" id="A0A5D3KZK6"/>
<accession>A0A5D3KZK6</accession>
<feature type="active site" evidence="3">
    <location>
        <position position="241"/>
    </location>
</feature>
<dbReference type="FunFam" id="3.40.605.10:FF:000007">
    <property type="entry name" value="NAD/NADP-dependent betaine aldehyde dehydrogenase"/>
    <property type="match status" value="1"/>
</dbReference>
<dbReference type="SUPFAM" id="SSF53720">
    <property type="entry name" value="ALDH-like"/>
    <property type="match status" value="1"/>
</dbReference>
<name>A0A5D3KZK6_9BRAD</name>
<evidence type="ECO:0000259" key="5">
    <source>
        <dbReference type="Pfam" id="PF00171"/>
    </source>
</evidence>
<evidence type="ECO:0000313" key="6">
    <source>
        <dbReference type="EMBL" id="TYL98868.1"/>
    </source>
</evidence>
<evidence type="ECO:0000256" key="3">
    <source>
        <dbReference type="PROSITE-ProRule" id="PRU10007"/>
    </source>
</evidence>
<organism evidence="6 7">
    <name type="scientific">Bradyrhizobium rifense</name>
    <dbReference type="NCBI Taxonomy" id="515499"/>
    <lineage>
        <taxon>Bacteria</taxon>
        <taxon>Pseudomonadati</taxon>
        <taxon>Pseudomonadota</taxon>
        <taxon>Alphaproteobacteria</taxon>
        <taxon>Hyphomicrobiales</taxon>
        <taxon>Nitrobacteraceae</taxon>
        <taxon>Bradyrhizobium</taxon>
    </lineage>
</organism>
<reference evidence="6 7" key="1">
    <citation type="submission" date="2019-08" db="EMBL/GenBank/DDBJ databases">
        <title>Bradyrhizobium hipponensis sp. nov., a rhizobium isolated from a Lupinus angustifolius root nodule in Tunisia.</title>
        <authorList>
            <person name="Off K."/>
            <person name="Rejili M."/>
            <person name="Mars M."/>
            <person name="Brachmann A."/>
            <person name="Marin M."/>
        </authorList>
    </citation>
    <scope>NUCLEOTIDE SEQUENCE [LARGE SCALE GENOMIC DNA]</scope>
    <source>
        <strain evidence="6 7">CTAW71</strain>
    </source>
</reference>
<evidence type="ECO:0000313" key="7">
    <source>
        <dbReference type="Proteomes" id="UP000324758"/>
    </source>
</evidence>
<dbReference type="FunFam" id="3.40.309.10:FF:000009">
    <property type="entry name" value="Aldehyde dehydrogenase A"/>
    <property type="match status" value="1"/>
</dbReference>
<dbReference type="InterPro" id="IPR016162">
    <property type="entry name" value="Ald_DH_N"/>
</dbReference>
<feature type="domain" description="Aldehyde dehydrogenase" evidence="5">
    <location>
        <begin position="17"/>
        <end position="461"/>
    </location>
</feature>
<keyword evidence="2 4" id="KW-0560">Oxidoreductase</keyword>
<dbReference type="InterPro" id="IPR029510">
    <property type="entry name" value="Ald_DH_CS_GLU"/>
</dbReference>
<dbReference type="PROSITE" id="PS00687">
    <property type="entry name" value="ALDEHYDE_DEHYDR_GLU"/>
    <property type="match status" value="1"/>
</dbReference>
<dbReference type="OrthoDB" id="9812625at2"/>
<comment type="similarity">
    <text evidence="1 4">Belongs to the aldehyde dehydrogenase family.</text>
</comment>
<dbReference type="Proteomes" id="UP000324758">
    <property type="component" value="Unassembled WGS sequence"/>
</dbReference>
<protein>
    <submittedName>
        <fullName evidence="6">Aldehyde dehydrogenase family protein</fullName>
    </submittedName>
</protein>
<dbReference type="InterPro" id="IPR044086">
    <property type="entry name" value="LUC3-like"/>
</dbReference>